<comment type="catalytic activity">
    <reaction evidence="10">
        <text>(1,4-alpha-D-galacturonosyl)n+m + H2O = (1,4-alpha-D-galacturonosyl)n + (1,4-alpha-D-galacturonosyl)m.</text>
        <dbReference type="EC" id="3.2.1.15"/>
    </reaction>
</comment>
<evidence type="ECO:0000256" key="2">
    <source>
        <dbReference type="ARBA" id="ARBA00008834"/>
    </source>
</evidence>
<evidence type="ECO:0000256" key="12">
    <source>
        <dbReference type="RuleBase" id="RU361169"/>
    </source>
</evidence>
<dbReference type="PROSITE" id="PS00502">
    <property type="entry name" value="POLYGALACTURONASE"/>
    <property type="match status" value="1"/>
</dbReference>
<proteinExistence type="inferred from homology"/>
<dbReference type="InterPro" id="IPR011050">
    <property type="entry name" value="Pectin_lyase_fold/virulence"/>
</dbReference>
<comment type="subcellular location">
    <subcellularLocation>
        <location evidence="1">Secreted</location>
        <location evidence="1">Cell wall</location>
    </subcellularLocation>
</comment>
<dbReference type="Gene3D" id="2.160.20.10">
    <property type="entry name" value="Single-stranded right-handed beta-helix, Pectin lyase-like"/>
    <property type="match status" value="1"/>
</dbReference>
<feature type="signal peptide" evidence="13">
    <location>
        <begin position="1"/>
        <end position="22"/>
    </location>
</feature>
<organism evidence="14 15">
    <name type="scientific">Dioscorea zingiberensis</name>
    <dbReference type="NCBI Taxonomy" id="325984"/>
    <lineage>
        <taxon>Eukaryota</taxon>
        <taxon>Viridiplantae</taxon>
        <taxon>Streptophyta</taxon>
        <taxon>Embryophyta</taxon>
        <taxon>Tracheophyta</taxon>
        <taxon>Spermatophyta</taxon>
        <taxon>Magnoliopsida</taxon>
        <taxon>Liliopsida</taxon>
        <taxon>Dioscoreales</taxon>
        <taxon>Dioscoreaceae</taxon>
        <taxon>Dioscorea</taxon>
    </lineage>
</organism>
<dbReference type="GO" id="GO:0009901">
    <property type="term" value="P:anther dehiscence"/>
    <property type="evidence" value="ECO:0007669"/>
    <property type="project" value="UniProtKB-ARBA"/>
</dbReference>
<dbReference type="GO" id="GO:0005975">
    <property type="term" value="P:carbohydrate metabolic process"/>
    <property type="evidence" value="ECO:0007669"/>
    <property type="project" value="InterPro"/>
</dbReference>
<dbReference type="InterPro" id="IPR000743">
    <property type="entry name" value="Glyco_hydro_28"/>
</dbReference>
<keyword evidence="5" id="KW-0964">Secreted</keyword>
<evidence type="ECO:0000256" key="9">
    <source>
        <dbReference type="ARBA" id="ARBA00023316"/>
    </source>
</evidence>
<name>A0A9D5D1H4_9LILI</name>
<evidence type="ECO:0000256" key="11">
    <source>
        <dbReference type="PROSITE-ProRule" id="PRU10052"/>
    </source>
</evidence>
<evidence type="ECO:0000256" key="7">
    <source>
        <dbReference type="ARBA" id="ARBA00022801"/>
    </source>
</evidence>
<evidence type="ECO:0000256" key="10">
    <source>
        <dbReference type="ARBA" id="ARBA00034074"/>
    </source>
</evidence>
<dbReference type="EC" id="3.2.1.15" evidence="3"/>
<evidence type="ECO:0000256" key="8">
    <source>
        <dbReference type="ARBA" id="ARBA00023295"/>
    </source>
</evidence>
<reference evidence="14" key="1">
    <citation type="submission" date="2021-03" db="EMBL/GenBank/DDBJ databases">
        <authorList>
            <person name="Li Z."/>
            <person name="Yang C."/>
        </authorList>
    </citation>
    <scope>NUCLEOTIDE SEQUENCE</scope>
    <source>
        <strain evidence="14">Dzin_1.0</strain>
        <tissue evidence="14">Leaf</tissue>
    </source>
</reference>
<protein>
    <recommendedName>
        <fullName evidence="3">endo-polygalacturonase</fullName>
        <ecNumber evidence="3">3.2.1.15</ecNumber>
    </recommendedName>
</protein>
<dbReference type="SUPFAM" id="SSF51126">
    <property type="entry name" value="Pectin lyase-like"/>
    <property type="match status" value="1"/>
</dbReference>
<keyword evidence="7 12" id="KW-0378">Hydrolase</keyword>
<evidence type="ECO:0000313" key="15">
    <source>
        <dbReference type="Proteomes" id="UP001085076"/>
    </source>
</evidence>
<dbReference type="SMART" id="SM00710">
    <property type="entry name" value="PbH1"/>
    <property type="match status" value="4"/>
</dbReference>
<evidence type="ECO:0000256" key="3">
    <source>
        <dbReference type="ARBA" id="ARBA00012736"/>
    </source>
</evidence>
<keyword evidence="4" id="KW-0134">Cell wall</keyword>
<dbReference type="GO" id="GO:0009830">
    <property type="term" value="P:cell wall modification involved in abscission"/>
    <property type="evidence" value="ECO:0007669"/>
    <property type="project" value="UniProtKB-ARBA"/>
</dbReference>
<reference evidence="14" key="2">
    <citation type="journal article" date="2022" name="Hortic Res">
        <title>The genome of Dioscorea zingiberensis sheds light on the biosynthesis, origin and evolution of the medicinally important diosgenin saponins.</title>
        <authorList>
            <person name="Li Y."/>
            <person name="Tan C."/>
            <person name="Li Z."/>
            <person name="Guo J."/>
            <person name="Li S."/>
            <person name="Chen X."/>
            <person name="Wang C."/>
            <person name="Dai X."/>
            <person name="Yang H."/>
            <person name="Song W."/>
            <person name="Hou L."/>
            <person name="Xu J."/>
            <person name="Tong Z."/>
            <person name="Xu A."/>
            <person name="Yuan X."/>
            <person name="Wang W."/>
            <person name="Yang Q."/>
            <person name="Chen L."/>
            <person name="Sun Z."/>
            <person name="Wang K."/>
            <person name="Pan B."/>
            <person name="Chen J."/>
            <person name="Bao Y."/>
            <person name="Liu F."/>
            <person name="Qi X."/>
            <person name="Gang D.R."/>
            <person name="Wen J."/>
            <person name="Li J."/>
        </authorList>
    </citation>
    <scope>NUCLEOTIDE SEQUENCE</scope>
    <source>
        <strain evidence="14">Dzin_1.0</strain>
    </source>
</reference>
<dbReference type="FunFam" id="2.160.20.10:FF:000028">
    <property type="entry name" value="Polygalacturonase QRT2"/>
    <property type="match status" value="1"/>
</dbReference>
<dbReference type="AlphaFoldDB" id="A0A9D5D1H4"/>
<comment type="similarity">
    <text evidence="2 12">Belongs to the glycosyl hydrolase 28 family.</text>
</comment>
<evidence type="ECO:0000256" key="1">
    <source>
        <dbReference type="ARBA" id="ARBA00004191"/>
    </source>
</evidence>
<dbReference type="EMBL" id="JAGGNH010000002">
    <property type="protein sequence ID" value="KAJ0982315.1"/>
    <property type="molecule type" value="Genomic_DNA"/>
</dbReference>
<evidence type="ECO:0000256" key="13">
    <source>
        <dbReference type="SAM" id="SignalP"/>
    </source>
</evidence>
<evidence type="ECO:0000313" key="14">
    <source>
        <dbReference type="EMBL" id="KAJ0982315.1"/>
    </source>
</evidence>
<sequence length="432" mass="47237">MVVKELSITLILFLSLCLSCYGTFSNLDEVNEYESCQQRYNITDTDMETEISDQMVRHFKPRLVVNVDDYGAKGLGTDDTKAFRKAWNAVCKSPISAVLIVPERKYLVKPIVFSGPCLSSITVQIKGTIEAPSDTSDWDGKNIGHWILFNGIKNLVVEGGGTIDGKGRNWWENSCKVNKSLPCTDAPTAMTFYSCVDLRVENLRMKNSQKIHLSFEDCSKVQVSYLTIIAPNTSPNTDGIHITRTGNMGLSDCTIKTGDDCISIVSGSRNIRIGNIACGPGHGISIGSLGANNSEGHVANVMVNNVKLTDTSNGVRIKTWQGGHGLVKNILFKNIAMHNVQNPIIIDQNYCDSIHPCPVQKSAVQVRNVMYKNIKGKSASDVAVRLECSSSVPCRKIVLEDIHLVSDGDVTQGLCENVIWDEVGEVFPACAS</sequence>
<dbReference type="Proteomes" id="UP001085076">
    <property type="component" value="Miscellaneous, Linkage group lg02"/>
</dbReference>
<gene>
    <name evidence="14" type="ORF">J5N97_010570</name>
</gene>
<keyword evidence="9" id="KW-0961">Cell wall biogenesis/degradation</keyword>
<dbReference type="OrthoDB" id="635044at2759"/>
<dbReference type="Pfam" id="PF00295">
    <property type="entry name" value="Glyco_hydro_28"/>
    <property type="match status" value="1"/>
</dbReference>
<dbReference type="InterPro" id="IPR012334">
    <property type="entry name" value="Pectin_lyas_fold"/>
</dbReference>
<feature type="chain" id="PRO_5038953282" description="endo-polygalacturonase" evidence="13">
    <location>
        <begin position="23"/>
        <end position="432"/>
    </location>
</feature>
<accession>A0A9D5D1H4</accession>
<keyword evidence="15" id="KW-1185">Reference proteome</keyword>
<keyword evidence="8 12" id="KW-0326">Glycosidase</keyword>
<comment type="caution">
    <text evidence="14">The sequence shown here is derived from an EMBL/GenBank/DDBJ whole genome shotgun (WGS) entry which is preliminary data.</text>
</comment>
<feature type="active site" evidence="11">
    <location>
        <position position="282"/>
    </location>
</feature>
<dbReference type="GO" id="GO:0004650">
    <property type="term" value="F:polygalacturonase activity"/>
    <property type="evidence" value="ECO:0007669"/>
    <property type="project" value="UniProtKB-EC"/>
</dbReference>
<evidence type="ECO:0000256" key="5">
    <source>
        <dbReference type="ARBA" id="ARBA00022525"/>
    </source>
</evidence>
<evidence type="ECO:0000256" key="6">
    <source>
        <dbReference type="ARBA" id="ARBA00022729"/>
    </source>
</evidence>
<dbReference type="InterPro" id="IPR006626">
    <property type="entry name" value="PbH1"/>
</dbReference>
<keyword evidence="6 13" id="KW-0732">Signal</keyword>
<dbReference type="PANTHER" id="PTHR31375">
    <property type="match status" value="1"/>
</dbReference>
<dbReference type="GO" id="GO:0010047">
    <property type="term" value="P:fruit dehiscence"/>
    <property type="evidence" value="ECO:0007669"/>
    <property type="project" value="UniProtKB-ARBA"/>
</dbReference>
<evidence type="ECO:0000256" key="4">
    <source>
        <dbReference type="ARBA" id="ARBA00022512"/>
    </source>
</evidence>